<dbReference type="NCBIfam" id="NF001126">
    <property type="entry name" value="PRK00139.1-4"/>
    <property type="match status" value="1"/>
</dbReference>
<dbReference type="Gene3D" id="3.90.190.20">
    <property type="entry name" value="Mur ligase, C-terminal domain"/>
    <property type="match status" value="1"/>
</dbReference>
<dbReference type="GO" id="GO:0009252">
    <property type="term" value="P:peptidoglycan biosynthetic process"/>
    <property type="evidence" value="ECO:0007669"/>
    <property type="project" value="UniProtKB-UniRule"/>
</dbReference>
<sequence length="486" mass="53652">MPTNQLHLWLPERTQQLADRPLRYLQLDSRNVSRDDVFIALPGTREHGNQYINQALAQGAALVLTDSGSYQDERVLVISDLVAQMPALAARFYHQPQKQLQLVGVTGTNGKSSTCCYINQLAGQCATPAAVVGTLGYGHWQQLTPLLNTTPHYIDLQRILSELLQQKTELVAMEVSSHALVQQRVAGLQFQVAVFTNLSRDHLDYHGSMAEYGQAKSLLFQPDMSRCAVLNVSDPLGKALASRHDIPVWAYGKAEDCQGQPRFLGYHQLTAYEQGYRCLLSSHAGEHELHLPLLGEFNVQNALAAISSLLALGYDLTALLHAAGHLQPLAGRMEQFPFSHGVTVVVDYAHTPDALQQALQALRQHCGGRLWCVFGCGGDRDKGKRPIMGQLAQQYADHCIVTSDNPRSENPLQICQDIAAGMQSTDNYRLEPNRQLAIKLALVSAQPGDVILLAGKGHETTQIIGHEQQHYDERAYVRQLMSEMAS</sequence>
<dbReference type="STRING" id="336831.WG68_12975"/>
<dbReference type="SUPFAM" id="SSF53244">
    <property type="entry name" value="MurD-like peptide ligases, peptide-binding domain"/>
    <property type="match status" value="1"/>
</dbReference>
<feature type="binding site" evidence="13">
    <location>
        <position position="176"/>
    </location>
    <ligand>
        <name>UDP-N-acetyl-alpha-D-muramoyl-L-alanyl-D-glutamate</name>
        <dbReference type="ChEBI" id="CHEBI:83900"/>
    </ligand>
</feature>
<evidence type="ECO:0000256" key="2">
    <source>
        <dbReference type="ARBA" id="ARBA00022618"/>
    </source>
</evidence>
<dbReference type="Pfam" id="PF02875">
    <property type="entry name" value="Mur_ligase_C"/>
    <property type="match status" value="1"/>
</dbReference>
<evidence type="ECO:0000256" key="8">
    <source>
        <dbReference type="ARBA" id="ARBA00066633"/>
    </source>
</evidence>
<feature type="binding site" evidence="13">
    <location>
        <position position="184"/>
    </location>
    <ligand>
        <name>UDP-N-acetyl-alpha-D-muramoyl-L-alanyl-D-glutamate</name>
        <dbReference type="ChEBI" id="CHEBI:83900"/>
    </ligand>
</feature>
<dbReference type="InterPro" id="IPR013221">
    <property type="entry name" value="Mur_ligase_cen"/>
</dbReference>
<keyword evidence="4 13" id="KW-0573">Peptidoglycan synthesis</keyword>
<accession>A0A0M2V2F8</accession>
<dbReference type="Pfam" id="PF08245">
    <property type="entry name" value="Mur_ligase_M"/>
    <property type="match status" value="1"/>
</dbReference>
<evidence type="ECO:0000256" key="10">
    <source>
        <dbReference type="ARBA" id="ARBA00075482"/>
    </source>
</evidence>
<keyword evidence="19" id="KW-1185">Reference proteome</keyword>
<feature type="binding site" evidence="13">
    <location>
        <begin position="404"/>
        <end position="407"/>
    </location>
    <ligand>
        <name>meso-2,6-diaminopimelate</name>
        <dbReference type="ChEBI" id="CHEBI:57791"/>
    </ligand>
</feature>
<dbReference type="SUPFAM" id="SSF53623">
    <property type="entry name" value="MurD-like peptide ligases, catalytic domain"/>
    <property type="match status" value="1"/>
</dbReference>
<dbReference type="Proteomes" id="UP000034228">
    <property type="component" value="Unassembled WGS sequence"/>
</dbReference>
<evidence type="ECO:0000256" key="14">
    <source>
        <dbReference type="RuleBase" id="RU004135"/>
    </source>
</evidence>
<dbReference type="AlphaFoldDB" id="A0A0M2V2F8"/>
<protein>
    <recommendedName>
        <fullName evidence="9 13">UDP-N-acetylmuramoyl-L-alanyl-D-glutamate--2,6-diaminopimelate ligase</fullName>
        <ecNumber evidence="8 13">6.3.2.13</ecNumber>
    </recommendedName>
    <alternativeName>
        <fullName evidence="10 13">Meso-A2pm-adding enzyme</fullName>
    </alternativeName>
    <alternativeName>
        <fullName evidence="11 13">Meso-diaminopimelate-adding enzyme</fullName>
    </alternativeName>
    <alternativeName>
        <fullName evidence="12 13">UDP-MurNAc-L-Ala-D-Glu:meso-diaminopimelate ligase</fullName>
    </alternativeName>
    <alternativeName>
        <fullName evidence="13">UDP-MurNAc-tripeptide synthetase</fullName>
    </alternativeName>
    <alternativeName>
        <fullName evidence="13">UDP-N-acetylmuramyl-tripeptide synthetase</fullName>
    </alternativeName>
</protein>
<dbReference type="OrthoDB" id="9800958at2"/>
<comment type="catalytic activity">
    <reaction evidence="7 13">
        <text>UDP-N-acetyl-alpha-D-muramoyl-L-alanyl-D-glutamate + meso-2,6-diaminopimelate + ATP = UDP-N-acetyl-alpha-D-muramoyl-L-alanyl-gamma-D-glutamyl-meso-2,6-diaminopimelate + ADP + phosphate + H(+)</text>
        <dbReference type="Rhea" id="RHEA:23676"/>
        <dbReference type="ChEBI" id="CHEBI:15378"/>
        <dbReference type="ChEBI" id="CHEBI:30616"/>
        <dbReference type="ChEBI" id="CHEBI:43474"/>
        <dbReference type="ChEBI" id="CHEBI:57791"/>
        <dbReference type="ChEBI" id="CHEBI:83900"/>
        <dbReference type="ChEBI" id="CHEBI:83905"/>
        <dbReference type="ChEBI" id="CHEBI:456216"/>
        <dbReference type="EC" id="6.3.2.13"/>
    </reaction>
</comment>
<feature type="binding site" evidence="13">
    <location>
        <begin position="149"/>
        <end position="150"/>
    </location>
    <ligand>
        <name>UDP-N-acetyl-alpha-D-muramoyl-L-alanyl-D-glutamate</name>
        <dbReference type="ChEBI" id="CHEBI:83900"/>
    </ligand>
</feature>
<feature type="binding site" evidence="13">
    <location>
        <position position="148"/>
    </location>
    <ligand>
        <name>UDP-N-acetyl-alpha-D-muramoyl-L-alanyl-D-glutamate</name>
        <dbReference type="ChEBI" id="CHEBI:83900"/>
    </ligand>
</feature>
<dbReference type="NCBIfam" id="TIGR01085">
    <property type="entry name" value="murE"/>
    <property type="match status" value="1"/>
</dbReference>
<comment type="similarity">
    <text evidence="1 13">Belongs to the MurCDEF family. MurE subfamily.</text>
</comment>
<feature type="binding site" evidence="13">
    <location>
        <position position="455"/>
    </location>
    <ligand>
        <name>meso-2,6-diaminopimelate</name>
        <dbReference type="ChEBI" id="CHEBI:57791"/>
    </ligand>
</feature>
<dbReference type="Pfam" id="PF01225">
    <property type="entry name" value="Mur_ligase"/>
    <property type="match status" value="1"/>
</dbReference>
<comment type="cofactor">
    <cofactor evidence="13">
        <name>Mg(2+)</name>
        <dbReference type="ChEBI" id="CHEBI:18420"/>
    </cofactor>
</comment>
<evidence type="ECO:0000256" key="3">
    <source>
        <dbReference type="ARBA" id="ARBA00022960"/>
    </source>
</evidence>
<evidence type="ECO:0000259" key="16">
    <source>
        <dbReference type="Pfam" id="PF02875"/>
    </source>
</evidence>
<evidence type="ECO:0000259" key="15">
    <source>
        <dbReference type="Pfam" id="PF01225"/>
    </source>
</evidence>
<keyword evidence="13" id="KW-0460">Magnesium</keyword>
<dbReference type="PATRIC" id="fig|336831.14.peg.1827"/>
<dbReference type="EMBL" id="LAHO01000012">
    <property type="protein sequence ID" value="KKO45042.1"/>
    <property type="molecule type" value="Genomic_DNA"/>
</dbReference>
<gene>
    <name evidence="13" type="primary">murE</name>
    <name evidence="18" type="ORF">WG68_12975</name>
</gene>
<keyword evidence="13" id="KW-0436">Ligase</keyword>
<dbReference type="GO" id="GO:0000287">
    <property type="term" value="F:magnesium ion binding"/>
    <property type="evidence" value="ECO:0007669"/>
    <property type="project" value="UniProtKB-UniRule"/>
</dbReference>
<feature type="binding site" evidence="13">
    <location>
        <position position="380"/>
    </location>
    <ligand>
        <name>meso-2,6-diaminopimelate</name>
        <dbReference type="ChEBI" id="CHEBI:57791"/>
    </ligand>
</feature>
<evidence type="ECO:0000256" key="4">
    <source>
        <dbReference type="ARBA" id="ARBA00022984"/>
    </source>
</evidence>
<evidence type="ECO:0000313" key="18">
    <source>
        <dbReference type="EMBL" id="KKO45042.1"/>
    </source>
</evidence>
<keyword evidence="13" id="KW-0067">ATP-binding</keyword>
<feature type="modified residue" description="N6-carboxylysine" evidence="13">
    <location>
        <position position="216"/>
    </location>
</feature>
<comment type="function">
    <text evidence="13">Catalyzes the addition of meso-diaminopimelic acid to the nucleotide precursor UDP-N-acetylmuramoyl-L-alanyl-D-glutamate (UMAG) in the biosynthesis of bacterial cell-wall peptidoglycan.</text>
</comment>
<dbReference type="InterPro" id="IPR036615">
    <property type="entry name" value="Mur_ligase_C_dom_sf"/>
</dbReference>
<evidence type="ECO:0000256" key="12">
    <source>
        <dbReference type="ARBA" id="ARBA00081560"/>
    </source>
</evidence>
<evidence type="ECO:0000259" key="17">
    <source>
        <dbReference type="Pfam" id="PF08245"/>
    </source>
</evidence>
<dbReference type="PANTHER" id="PTHR23135">
    <property type="entry name" value="MUR LIGASE FAMILY MEMBER"/>
    <property type="match status" value="1"/>
</dbReference>
<keyword evidence="2 13" id="KW-0132">Cell division</keyword>
<comment type="caution">
    <text evidence="18">The sequence shown here is derived from an EMBL/GenBank/DDBJ whole genome shotgun (WGS) entry which is preliminary data.</text>
</comment>
<dbReference type="GO" id="GO:0005524">
    <property type="term" value="F:ATP binding"/>
    <property type="evidence" value="ECO:0007669"/>
    <property type="project" value="UniProtKB-UniRule"/>
</dbReference>
<dbReference type="SUPFAM" id="SSF63418">
    <property type="entry name" value="MurE/MurF N-terminal domain"/>
    <property type="match status" value="1"/>
</dbReference>
<evidence type="ECO:0000313" key="19">
    <source>
        <dbReference type="Proteomes" id="UP000034228"/>
    </source>
</evidence>
<dbReference type="Gene3D" id="3.40.1390.10">
    <property type="entry name" value="MurE/MurF, N-terminal domain"/>
    <property type="match status" value="1"/>
</dbReference>
<feature type="binding site" evidence="13">
    <location>
        <position position="27"/>
    </location>
    <ligand>
        <name>UDP-N-acetyl-alpha-D-muramoyl-L-alanyl-D-glutamate</name>
        <dbReference type="ChEBI" id="CHEBI:83900"/>
    </ligand>
</feature>
<dbReference type="GO" id="GO:0051301">
    <property type="term" value="P:cell division"/>
    <property type="evidence" value="ECO:0007669"/>
    <property type="project" value="UniProtKB-KW"/>
</dbReference>
<feature type="binding site" evidence="13">
    <location>
        <begin position="107"/>
        <end position="113"/>
    </location>
    <ligand>
        <name>ATP</name>
        <dbReference type="ChEBI" id="CHEBI:30616"/>
    </ligand>
</feature>
<dbReference type="UniPathway" id="UPA00219"/>
<keyword evidence="6 13" id="KW-0961">Cell wall biogenesis/degradation</keyword>
<organism evidence="18 19">
    <name type="scientific">Arsukibacterium ikkense</name>
    <dbReference type="NCBI Taxonomy" id="336831"/>
    <lineage>
        <taxon>Bacteria</taxon>
        <taxon>Pseudomonadati</taxon>
        <taxon>Pseudomonadota</taxon>
        <taxon>Gammaproteobacteria</taxon>
        <taxon>Chromatiales</taxon>
        <taxon>Chromatiaceae</taxon>
        <taxon>Arsukibacterium</taxon>
    </lineage>
</organism>
<keyword evidence="13" id="KW-0547">Nucleotide-binding</keyword>
<evidence type="ECO:0000256" key="1">
    <source>
        <dbReference type="ARBA" id="ARBA00005898"/>
    </source>
</evidence>
<keyword evidence="5 13" id="KW-0131">Cell cycle</keyword>
<proteinExistence type="inferred from homology"/>
<evidence type="ECO:0000256" key="7">
    <source>
        <dbReference type="ARBA" id="ARBA00050251"/>
    </source>
</evidence>
<keyword evidence="3 13" id="KW-0133">Cell shape</keyword>
<evidence type="ECO:0000256" key="13">
    <source>
        <dbReference type="HAMAP-Rule" id="MF_00208"/>
    </source>
</evidence>
<feature type="binding site" evidence="13">
    <location>
        <position position="182"/>
    </location>
    <ligand>
        <name>UDP-N-acetyl-alpha-D-muramoyl-L-alanyl-D-glutamate</name>
        <dbReference type="ChEBI" id="CHEBI:83900"/>
    </ligand>
</feature>
<name>A0A0M2V2F8_9GAMM</name>
<feature type="domain" description="Mur ligase N-terminal catalytic" evidence="15">
    <location>
        <begin position="25"/>
        <end position="80"/>
    </location>
</feature>
<dbReference type="GO" id="GO:0008360">
    <property type="term" value="P:regulation of cell shape"/>
    <property type="evidence" value="ECO:0007669"/>
    <property type="project" value="UniProtKB-KW"/>
</dbReference>
<dbReference type="GO" id="GO:0008765">
    <property type="term" value="F:UDP-N-acetylmuramoylalanyl-D-glutamate-2,6-diaminopimelate ligase activity"/>
    <property type="evidence" value="ECO:0007669"/>
    <property type="project" value="UniProtKB-UniRule"/>
</dbReference>
<dbReference type="GO" id="GO:0005737">
    <property type="term" value="C:cytoplasm"/>
    <property type="evidence" value="ECO:0007669"/>
    <property type="project" value="UniProtKB-SubCell"/>
</dbReference>
<dbReference type="InterPro" id="IPR004101">
    <property type="entry name" value="Mur_ligase_C"/>
</dbReference>
<dbReference type="FunFam" id="3.90.190.20:FF:000006">
    <property type="entry name" value="UDP-N-acetylmuramoyl-L-alanyl-D-glutamate--2,6-diaminopimelate ligase"/>
    <property type="match status" value="1"/>
</dbReference>
<dbReference type="HAMAP" id="MF_00208">
    <property type="entry name" value="MurE"/>
    <property type="match status" value="1"/>
</dbReference>
<feature type="short sequence motif" description="Meso-diaminopimelate recognition motif" evidence="13">
    <location>
        <begin position="404"/>
        <end position="407"/>
    </location>
</feature>
<dbReference type="EC" id="6.3.2.13" evidence="8 13"/>
<dbReference type="InterPro" id="IPR036565">
    <property type="entry name" value="Mur-like_cat_sf"/>
</dbReference>
<evidence type="ECO:0000256" key="11">
    <source>
        <dbReference type="ARBA" id="ARBA00076158"/>
    </source>
</evidence>
<dbReference type="InterPro" id="IPR000713">
    <property type="entry name" value="Mur_ligase_N"/>
</dbReference>
<evidence type="ECO:0000256" key="6">
    <source>
        <dbReference type="ARBA" id="ARBA00023316"/>
    </source>
</evidence>
<dbReference type="PANTHER" id="PTHR23135:SF4">
    <property type="entry name" value="UDP-N-ACETYLMURAMOYL-L-ALANYL-D-GLUTAMATE--2,6-DIAMINOPIMELATE LIGASE MURE HOMOLOG, CHLOROPLASTIC"/>
    <property type="match status" value="1"/>
</dbReference>
<evidence type="ECO:0000256" key="5">
    <source>
        <dbReference type="ARBA" id="ARBA00023306"/>
    </source>
</evidence>
<comment type="caution">
    <text evidence="13">Lacks conserved residue(s) required for the propagation of feature annotation.</text>
</comment>
<dbReference type="InterPro" id="IPR035911">
    <property type="entry name" value="MurE/MurF_N"/>
</dbReference>
<dbReference type="Gene3D" id="3.40.1190.10">
    <property type="entry name" value="Mur-like, catalytic domain"/>
    <property type="match status" value="1"/>
</dbReference>
<evidence type="ECO:0000256" key="9">
    <source>
        <dbReference type="ARBA" id="ARBA00072883"/>
    </source>
</evidence>
<feature type="binding site" evidence="13">
    <location>
        <position position="29"/>
    </location>
    <ligand>
        <name>UDP-N-acetyl-alpha-D-muramoyl-L-alanyl-D-glutamate</name>
        <dbReference type="ChEBI" id="CHEBI:83900"/>
    </ligand>
</feature>
<dbReference type="InterPro" id="IPR005761">
    <property type="entry name" value="UDP-N-AcMur-Glu-dNH2Pim_ligase"/>
</dbReference>
<keyword evidence="13" id="KW-0963">Cytoplasm</keyword>
<dbReference type="GO" id="GO:0071555">
    <property type="term" value="P:cell wall organization"/>
    <property type="evidence" value="ECO:0007669"/>
    <property type="project" value="UniProtKB-KW"/>
</dbReference>
<comment type="PTM">
    <text evidence="13">Carboxylation is probably crucial for Mg(2+) binding and, consequently, for the gamma-phosphate positioning of ATP.</text>
</comment>
<reference evidence="18 19" key="1">
    <citation type="submission" date="2015-03" db="EMBL/GenBank/DDBJ databases">
        <title>Draft genome sequences of two protease-producing strains of Arsukibacterium isolated from two cold and alkaline environments.</title>
        <authorList>
            <person name="Lylloff J.E."/>
            <person name="Skov L.B."/>
            <person name="Jepsen M."/>
            <person name="Hallin P.F."/>
            <person name="Sorensen S.J."/>
            <person name="Stougaard P."/>
            <person name="Glaring M.A."/>
        </authorList>
    </citation>
    <scope>NUCLEOTIDE SEQUENCE [LARGE SCALE GENOMIC DNA]</scope>
    <source>
        <strain evidence="18 19">GCM72</strain>
    </source>
</reference>
<comment type="subcellular location">
    <subcellularLocation>
        <location evidence="13 14">Cytoplasm</location>
    </subcellularLocation>
</comment>
<dbReference type="RefSeq" id="WP_046558123.1">
    <property type="nucleotide sequence ID" value="NZ_LAHO01000012.1"/>
</dbReference>
<feature type="domain" description="Mur ligase central" evidence="17">
    <location>
        <begin position="105"/>
        <end position="307"/>
    </location>
</feature>
<dbReference type="NCBIfam" id="NF001124">
    <property type="entry name" value="PRK00139.1-2"/>
    <property type="match status" value="1"/>
</dbReference>
<feature type="domain" description="Mur ligase C-terminal" evidence="16">
    <location>
        <begin position="331"/>
        <end position="457"/>
    </location>
</feature>
<feature type="binding site" evidence="13">
    <location>
        <position position="459"/>
    </location>
    <ligand>
        <name>meso-2,6-diaminopimelate</name>
        <dbReference type="ChEBI" id="CHEBI:57791"/>
    </ligand>
</feature>
<comment type="pathway">
    <text evidence="13 14">Cell wall biogenesis; peptidoglycan biosynthesis.</text>
</comment>